<keyword evidence="2" id="KW-1185">Reference proteome</keyword>
<dbReference type="EMBL" id="BMRJ01000001">
    <property type="protein sequence ID" value="GGR14446.1"/>
    <property type="molecule type" value="Genomic_DNA"/>
</dbReference>
<proteinExistence type="predicted"/>
<protein>
    <submittedName>
        <fullName evidence="1">Uncharacterized protein</fullName>
    </submittedName>
</protein>
<name>A0A918CAJ7_AGRME</name>
<evidence type="ECO:0000313" key="2">
    <source>
        <dbReference type="Proteomes" id="UP000610303"/>
    </source>
</evidence>
<accession>A0A918CAJ7</accession>
<gene>
    <name evidence="1" type="ORF">GCM10010196_03810</name>
</gene>
<sequence length="114" mass="12792">MRVVATVHAEPRQSIGSPSFRVHFWERTSAERAWNLDAFVLIGARDVGEVLRWAEEHARGRHLEIFVEGDEQPASRFDVPRTAALLRLLGSDPNEVASTATVPFVRAEGKPHRP</sequence>
<evidence type="ECO:0000313" key="1">
    <source>
        <dbReference type="EMBL" id="GGR14446.1"/>
    </source>
</evidence>
<dbReference type="AlphaFoldDB" id="A0A918CAJ7"/>
<dbReference type="RefSeq" id="WP_189083619.1">
    <property type="nucleotide sequence ID" value="NZ_BMRJ01000001.1"/>
</dbReference>
<reference evidence="1" key="1">
    <citation type="journal article" date="2014" name="Int. J. Syst. Evol. Microbiol.">
        <title>Complete genome sequence of Corynebacterium casei LMG S-19264T (=DSM 44701T), isolated from a smear-ripened cheese.</title>
        <authorList>
            <consortium name="US DOE Joint Genome Institute (JGI-PGF)"/>
            <person name="Walter F."/>
            <person name="Albersmeier A."/>
            <person name="Kalinowski J."/>
            <person name="Ruckert C."/>
        </authorList>
    </citation>
    <scope>NUCLEOTIDE SEQUENCE</scope>
    <source>
        <strain evidence="1">JCM 3346</strain>
    </source>
</reference>
<dbReference type="Proteomes" id="UP000610303">
    <property type="component" value="Unassembled WGS sequence"/>
</dbReference>
<comment type="caution">
    <text evidence="1">The sequence shown here is derived from an EMBL/GenBank/DDBJ whole genome shotgun (WGS) entry which is preliminary data.</text>
</comment>
<reference evidence="1" key="2">
    <citation type="submission" date="2020-09" db="EMBL/GenBank/DDBJ databases">
        <authorList>
            <person name="Sun Q."/>
            <person name="Ohkuma M."/>
        </authorList>
    </citation>
    <scope>NUCLEOTIDE SEQUENCE</scope>
    <source>
        <strain evidence="1">JCM 3346</strain>
    </source>
</reference>
<organism evidence="1 2">
    <name type="scientific">Agromyces mediolanus</name>
    <name type="common">Corynebacterium mediolanum</name>
    <dbReference type="NCBI Taxonomy" id="41986"/>
    <lineage>
        <taxon>Bacteria</taxon>
        <taxon>Bacillati</taxon>
        <taxon>Actinomycetota</taxon>
        <taxon>Actinomycetes</taxon>
        <taxon>Micrococcales</taxon>
        <taxon>Microbacteriaceae</taxon>
        <taxon>Agromyces</taxon>
    </lineage>
</organism>